<evidence type="ECO:0000256" key="1">
    <source>
        <dbReference type="SAM" id="MobiDB-lite"/>
    </source>
</evidence>
<proteinExistence type="predicted"/>
<evidence type="ECO:0000313" key="3">
    <source>
        <dbReference type="EMBL" id="GMN22000.1"/>
    </source>
</evidence>
<evidence type="ECO:0000313" key="2">
    <source>
        <dbReference type="EMBL" id="GMN21980.1"/>
    </source>
</evidence>
<accession>A0AA87YZC5</accession>
<name>A0AA87YZC5_FICCA</name>
<evidence type="ECO:0000313" key="4">
    <source>
        <dbReference type="Proteomes" id="UP001187192"/>
    </source>
</evidence>
<gene>
    <name evidence="2" type="ORF">TIFTF001_048949</name>
    <name evidence="3" type="ORF">TIFTF001_048952</name>
</gene>
<organism evidence="2 4">
    <name type="scientific">Ficus carica</name>
    <name type="common">Common fig</name>
    <dbReference type="NCBI Taxonomy" id="3494"/>
    <lineage>
        <taxon>Eukaryota</taxon>
        <taxon>Viridiplantae</taxon>
        <taxon>Streptophyta</taxon>
        <taxon>Embryophyta</taxon>
        <taxon>Tracheophyta</taxon>
        <taxon>Spermatophyta</taxon>
        <taxon>Magnoliopsida</taxon>
        <taxon>eudicotyledons</taxon>
        <taxon>Gunneridae</taxon>
        <taxon>Pentapetalae</taxon>
        <taxon>rosids</taxon>
        <taxon>fabids</taxon>
        <taxon>Rosales</taxon>
        <taxon>Moraceae</taxon>
        <taxon>Ficeae</taxon>
        <taxon>Ficus</taxon>
    </lineage>
</organism>
<sequence>MPSRARHRISSSPVETPPSPPSPRFFRRRWLIEGPTTHTKRRKFVFIGYVLGRACNKPARQTASHSHRRRWRWTVVGNQQHCQPESAVAVVGIVS</sequence>
<comment type="caution">
    <text evidence="2">The sequence shown here is derived from an EMBL/GenBank/DDBJ whole genome shotgun (WGS) entry which is preliminary data.</text>
</comment>
<keyword evidence="4" id="KW-1185">Reference proteome</keyword>
<dbReference type="EMBL" id="BTGU01006648">
    <property type="protein sequence ID" value="GMN22000.1"/>
    <property type="molecule type" value="Genomic_DNA"/>
</dbReference>
<dbReference type="AlphaFoldDB" id="A0AA87YZC5"/>
<protein>
    <submittedName>
        <fullName evidence="2">Uncharacterized protein</fullName>
    </submittedName>
</protein>
<feature type="region of interest" description="Disordered" evidence="1">
    <location>
        <begin position="1"/>
        <end position="22"/>
    </location>
</feature>
<dbReference type="EMBL" id="BTGU01006646">
    <property type="protein sequence ID" value="GMN21980.1"/>
    <property type="molecule type" value="Genomic_DNA"/>
</dbReference>
<dbReference type="Proteomes" id="UP001187192">
    <property type="component" value="Unassembled WGS sequence"/>
</dbReference>
<reference evidence="2" key="1">
    <citation type="submission" date="2023-07" db="EMBL/GenBank/DDBJ databases">
        <title>draft genome sequence of fig (Ficus carica).</title>
        <authorList>
            <person name="Takahashi T."/>
            <person name="Nishimura K."/>
        </authorList>
    </citation>
    <scope>NUCLEOTIDE SEQUENCE</scope>
</reference>